<evidence type="ECO:0000313" key="8">
    <source>
        <dbReference type="Proteomes" id="UP000694425"/>
    </source>
</evidence>
<evidence type="ECO:0000313" key="7">
    <source>
        <dbReference type="Ensembl" id="ENSNVIP00000005981.1"/>
    </source>
</evidence>
<protein>
    <recommendedName>
        <fullName evidence="6">CHORD domain-containing protein</fullName>
    </recommendedName>
</protein>
<gene>
    <name evidence="7" type="primary">CHORDC1</name>
</gene>
<evidence type="ECO:0000259" key="6">
    <source>
        <dbReference type="PROSITE" id="PS51401"/>
    </source>
</evidence>
<evidence type="ECO:0000256" key="5">
    <source>
        <dbReference type="SAM" id="MobiDB-lite"/>
    </source>
</evidence>
<dbReference type="InterPro" id="IPR039790">
    <property type="entry name" value="CHRD1"/>
</dbReference>
<evidence type="ECO:0000256" key="2">
    <source>
        <dbReference type="ARBA" id="ARBA00022737"/>
    </source>
</evidence>
<dbReference type="Ensembl" id="ENSNVIT00000007026.1">
    <property type="protein sequence ID" value="ENSNVIP00000005981.1"/>
    <property type="gene ID" value="ENSNVIG00000004738.1"/>
</dbReference>
<dbReference type="Proteomes" id="UP000694425">
    <property type="component" value="Unplaced"/>
</dbReference>
<dbReference type="InterPro" id="IPR007051">
    <property type="entry name" value="CHORD_dom"/>
</dbReference>
<name>A0A8C7AAT7_NEOVI</name>
<feature type="region of interest" description="Disordered" evidence="5">
    <location>
        <begin position="165"/>
        <end position="191"/>
    </location>
</feature>
<dbReference type="PANTHER" id="PTHR46983">
    <property type="entry name" value="CYSTEINE AND HISTIDINE-RICH DOMAIN-CONTAINING PROTEIN 1"/>
    <property type="match status" value="1"/>
</dbReference>
<dbReference type="PANTHER" id="PTHR46983:SF4">
    <property type="entry name" value="CYSTEINE AND HISTIDINE-RICH DOMAIN-CONTAINING PROTEIN 1"/>
    <property type="match status" value="1"/>
</dbReference>
<dbReference type="FunFam" id="4.10.1130.20:FF:000001">
    <property type="entry name" value="Cysteine and histidine-rich domain-containing protein 1"/>
    <property type="match status" value="1"/>
</dbReference>
<evidence type="ECO:0000256" key="1">
    <source>
        <dbReference type="ARBA" id="ARBA00022723"/>
    </source>
</evidence>
<evidence type="ECO:0000256" key="4">
    <source>
        <dbReference type="ARBA" id="ARBA00045230"/>
    </source>
</evidence>
<keyword evidence="3" id="KW-0862">Zinc</keyword>
<feature type="compositionally biased region" description="Low complexity" evidence="5">
    <location>
        <begin position="75"/>
        <end position="88"/>
    </location>
</feature>
<feature type="region of interest" description="Disordered" evidence="5">
    <location>
        <begin position="122"/>
        <end position="144"/>
    </location>
</feature>
<keyword evidence="1" id="KW-0479">Metal-binding</keyword>
<comment type="function">
    <text evidence="4">Regulates centrosome duplication, probably by inhibiting the kinase activity of ROCK2. Proposed to act as co-chaperone for HSP90. May play a role in the regulation of NOD1 via a HSP90 chaperone complex. In vitro, has intrinsic chaperone activity. This function may be achieved by inhibiting association of ROCK2 with NPM1. Plays a role in ensuring the localization of the tyrosine kinase receptor EGFR to the plasma membrane, and thus ensures the subsequent regulation of EGFR activity and EGF-induced actin cytoskeleton remodeling. Involved in stress response. Prevents tumorigenesis.</text>
</comment>
<dbReference type="Pfam" id="PF04968">
    <property type="entry name" value="CHORD"/>
    <property type="match status" value="1"/>
</dbReference>
<keyword evidence="2" id="KW-0677">Repeat</keyword>
<feature type="domain" description="CHORD" evidence="6">
    <location>
        <begin position="213"/>
        <end position="272"/>
    </location>
</feature>
<dbReference type="Gene3D" id="4.10.1130.20">
    <property type="match status" value="1"/>
</dbReference>
<feature type="region of interest" description="Disordered" evidence="5">
    <location>
        <begin position="16"/>
        <end position="101"/>
    </location>
</feature>
<reference evidence="7" key="1">
    <citation type="submission" date="2025-08" db="UniProtKB">
        <authorList>
            <consortium name="Ensembl"/>
        </authorList>
    </citation>
    <scope>IDENTIFICATION</scope>
</reference>
<dbReference type="AlphaFoldDB" id="A0A8C7AAT7"/>
<dbReference type="GO" id="GO:0046872">
    <property type="term" value="F:metal ion binding"/>
    <property type="evidence" value="ECO:0007669"/>
    <property type="project" value="UniProtKB-KW"/>
</dbReference>
<feature type="region of interest" description="Disordered" evidence="5">
    <location>
        <begin position="270"/>
        <end position="290"/>
    </location>
</feature>
<evidence type="ECO:0000256" key="3">
    <source>
        <dbReference type="ARBA" id="ARBA00022833"/>
    </source>
</evidence>
<accession>A0A8C7AAT7</accession>
<organism evidence="7 8">
    <name type="scientific">Neovison vison</name>
    <name type="common">American mink</name>
    <name type="synonym">Mustela vison</name>
    <dbReference type="NCBI Taxonomy" id="452646"/>
    <lineage>
        <taxon>Eukaryota</taxon>
        <taxon>Metazoa</taxon>
        <taxon>Chordata</taxon>
        <taxon>Craniata</taxon>
        <taxon>Vertebrata</taxon>
        <taxon>Euteleostomi</taxon>
        <taxon>Mammalia</taxon>
        <taxon>Eutheria</taxon>
        <taxon>Laurasiatheria</taxon>
        <taxon>Carnivora</taxon>
        <taxon>Caniformia</taxon>
        <taxon>Musteloidea</taxon>
        <taxon>Mustelidae</taxon>
        <taxon>Mustelinae</taxon>
        <taxon>Neogale</taxon>
    </lineage>
</organism>
<keyword evidence="8" id="KW-1185">Reference proteome</keyword>
<proteinExistence type="predicted"/>
<feature type="compositionally biased region" description="Low complexity" evidence="5">
    <location>
        <begin position="21"/>
        <end position="34"/>
    </location>
</feature>
<sequence length="392" mass="43119">RNCPRGVHFFSAPEIRTTETSAPGRFRPRSSARFPSDRLRGRGFASTARGRHRLRNSREARSPGRDHRGLKNPEAAAALGPGRPLGGRSYPVTKSGESPSPGCHRFLLLRCPVLKYPAPPPNPAASLRSPTHRGPEAARAPAAPSASSHRLCACATGKFAKVPEAEPAVSGSRQPPQPSDPRLRQWGQTRPVLLSPGFGPDLERWGKEMALLCYNRGCGQRFDPENNSDDACTYHPGVPVFHDALKGWSCCKRRTTDFSDFLSIAGCTKGRHNSEKPPEPVKPEVKTTEKKELSELKPKFQEHIIQAPKPVEAIKRPSPDEPMTNLELKIAASLKQALDKLKLTSGNEENKKEEDSDEIKIGTSCKNGGCSKSLHLQQHWGPDLPDKPWIYL</sequence>
<feature type="compositionally biased region" description="Basic and acidic residues" evidence="5">
    <location>
        <begin position="56"/>
        <end position="71"/>
    </location>
</feature>
<dbReference type="PROSITE" id="PS51401">
    <property type="entry name" value="CHORD"/>
    <property type="match status" value="1"/>
</dbReference>
<reference evidence="7" key="2">
    <citation type="submission" date="2025-09" db="UniProtKB">
        <authorList>
            <consortium name="Ensembl"/>
        </authorList>
    </citation>
    <scope>IDENTIFICATION</scope>
</reference>
<dbReference type="GeneTree" id="ENSGT00940000154174"/>
<feature type="compositionally biased region" description="Basic and acidic residues" evidence="5">
    <location>
        <begin position="272"/>
        <end position="290"/>
    </location>
</feature>